<comment type="caution">
    <text evidence="1">The sequence shown here is derived from an EMBL/GenBank/DDBJ whole genome shotgun (WGS) entry which is preliminary data.</text>
</comment>
<name>A0A2P8ET65_9GAMM</name>
<sequence length="52" mass="5661">MSTSNGSQFRLEKLKKQAKSLSKKRGICSGQLIPDNKLSFSSATAGGNPWLY</sequence>
<proteinExistence type="predicted"/>
<accession>A0A2P8ET65</accession>
<reference evidence="1 2" key="1">
    <citation type="submission" date="2018-03" db="EMBL/GenBank/DDBJ databases">
        <title>Genomic Encyclopedia of Archaeal and Bacterial Type Strains, Phase II (KMG-II): from individual species to whole genera.</title>
        <authorList>
            <person name="Goeker M."/>
        </authorList>
    </citation>
    <scope>NUCLEOTIDE SEQUENCE [LARGE SCALE GENOMIC DNA]</scope>
    <source>
        <strain evidence="1 2">DSM 17586</strain>
    </source>
</reference>
<gene>
    <name evidence="1" type="ORF">CLV44_1162</name>
</gene>
<evidence type="ECO:0000313" key="1">
    <source>
        <dbReference type="EMBL" id="PSL12644.1"/>
    </source>
</evidence>
<organism evidence="1 2">
    <name type="scientific">Marinobacterium halophilum</name>
    <dbReference type="NCBI Taxonomy" id="267374"/>
    <lineage>
        <taxon>Bacteria</taxon>
        <taxon>Pseudomonadati</taxon>
        <taxon>Pseudomonadota</taxon>
        <taxon>Gammaproteobacteria</taxon>
        <taxon>Oceanospirillales</taxon>
        <taxon>Oceanospirillaceae</taxon>
        <taxon>Marinobacterium</taxon>
    </lineage>
</organism>
<dbReference type="EMBL" id="PYGI01000016">
    <property type="protein sequence ID" value="PSL12644.1"/>
    <property type="molecule type" value="Genomic_DNA"/>
</dbReference>
<dbReference type="AlphaFoldDB" id="A0A2P8ET65"/>
<evidence type="ECO:0000313" key="2">
    <source>
        <dbReference type="Proteomes" id="UP000242133"/>
    </source>
</evidence>
<dbReference type="Proteomes" id="UP000242133">
    <property type="component" value="Unassembled WGS sequence"/>
</dbReference>
<protein>
    <submittedName>
        <fullName evidence="1">Uncharacterized protein</fullName>
    </submittedName>
</protein>
<keyword evidence="2" id="KW-1185">Reference proteome</keyword>